<feature type="compositionally biased region" description="Low complexity" evidence="1">
    <location>
        <begin position="40"/>
        <end position="59"/>
    </location>
</feature>
<organism evidence="2 3">
    <name type="scientific">Gordonia westfalica</name>
    <dbReference type="NCBI Taxonomy" id="158898"/>
    <lineage>
        <taxon>Bacteria</taxon>
        <taxon>Bacillati</taxon>
        <taxon>Actinomycetota</taxon>
        <taxon>Actinomycetes</taxon>
        <taxon>Mycobacteriales</taxon>
        <taxon>Gordoniaceae</taxon>
        <taxon>Gordonia</taxon>
    </lineage>
</organism>
<evidence type="ECO:0000313" key="2">
    <source>
        <dbReference type="EMBL" id="SDU68982.1"/>
    </source>
</evidence>
<dbReference type="AlphaFoldDB" id="A0A1H2KK82"/>
<evidence type="ECO:0000313" key="3">
    <source>
        <dbReference type="Proteomes" id="UP000183180"/>
    </source>
</evidence>
<feature type="region of interest" description="Disordered" evidence="1">
    <location>
        <begin position="1"/>
        <end position="20"/>
    </location>
</feature>
<feature type="region of interest" description="Disordered" evidence="1">
    <location>
        <begin position="26"/>
        <end position="59"/>
    </location>
</feature>
<accession>A0A1H2KK82</accession>
<name>A0A1H2KK82_9ACTN</name>
<dbReference type="EMBL" id="FNLM01000034">
    <property type="protein sequence ID" value="SDU68982.1"/>
    <property type="molecule type" value="Genomic_DNA"/>
</dbReference>
<gene>
    <name evidence="2" type="ORF">SAMN04488548_1343343</name>
</gene>
<dbReference type="STRING" id="158898.SAMN04488548_1343343"/>
<proteinExistence type="predicted"/>
<protein>
    <submittedName>
        <fullName evidence="2">Uncharacterized protein</fullName>
    </submittedName>
</protein>
<sequence>MHTAGAVQTPEGELDGRADLEEIRLRIGDLERRPAAPVKSAPRPASKSTTASTTGGEGE</sequence>
<evidence type="ECO:0000256" key="1">
    <source>
        <dbReference type="SAM" id="MobiDB-lite"/>
    </source>
</evidence>
<reference evidence="2 3" key="1">
    <citation type="submission" date="2016-10" db="EMBL/GenBank/DDBJ databases">
        <authorList>
            <person name="de Groot N.N."/>
        </authorList>
    </citation>
    <scope>NUCLEOTIDE SEQUENCE [LARGE SCALE GENOMIC DNA]</scope>
    <source>
        <strain evidence="2 3">DSM 44215</strain>
    </source>
</reference>
<dbReference type="Proteomes" id="UP000183180">
    <property type="component" value="Unassembled WGS sequence"/>
</dbReference>